<name>A0A517MFY0_9BACT</name>
<dbReference type="EMBL" id="CP036262">
    <property type="protein sequence ID" value="QDS93667.1"/>
    <property type="molecule type" value="Genomic_DNA"/>
</dbReference>
<evidence type="ECO:0000313" key="2">
    <source>
        <dbReference type="Proteomes" id="UP000320672"/>
    </source>
</evidence>
<gene>
    <name evidence="1" type="ORF">FF011L_24400</name>
</gene>
<keyword evidence="2" id="KW-1185">Reference proteome</keyword>
<dbReference type="KEGG" id="rml:FF011L_24400"/>
<reference evidence="1 2" key="1">
    <citation type="submission" date="2019-02" db="EMBL/GenBank/DDBJ databases">
        <title>Deep-cultivation of Planctomycetes and their phenomic and genomic characterization uncovers novel biology.</title>
        <authorList>
            <person name="Wiegand S."/>
            <person name="Jogler M."/>
            <person name="Boedeker C."/>
            <person name="Pinto D."/>
            <person name="Vollmers J."/>
            <person name="Rivas-Marin E."/>
            <person name="Kohn T."/>
            <person name="Peeters S.H."/>
            <person name="Heuer A."/>
            <person name="Rast P."/>
            <person name="Oberbeckmann S."/>
            <person name="Bunk B."/>
            <person name="Jeske O."/>
            <person name="Meyerdierks A."/>
            <person name="Storesund J.E."/>
            <person name="Kallscheuer N."/>
            <person name="Luecker S."/>
            <person name="Lage O.M."/>
            <person name="Pohl T."/>
            <person name="Merkel B.J."/>
            <person name="Hornburger P."/>
            <person name="Mueller R.-W."/>
            <person name="Bruemmer F."/>
            <person name="Labrenz M."/>
            <person name="Spormann A.M."/>
            <person name="Op den Camp H."/>
            <person name="Overmann J."/>
            <person name="Amann R."/>
            <person name="Jetten M.S.M."/>
            <person name="Mascher T."/>
            <person name="Medema M.H."/>
            <person name="Devos D.P."/>
            <person name="Kaster A.-K."/>
            <person name="Ovreas L."/>
            <person name="Rohde M."/>
            <person name="Galperin M.Y."/>
            <person name="Jogler C."/>
        </authorList>
    </citation>
    <scope>NUCLEOTIDE SEQUENCE [LARGE SCALE GENOMIC DNA]</scope>
    <source>
        <strain evidence="1 2">FF011L</strain>
    </source>
</reference>
<dbReference type="AlphaFoldDB" id="A0A517MFY0"/>
<protein>
    <submittedName>
        <fullName evidence="1">Uncharacterized protein</fullName>
    </submittedName>
</protein>
<evidence type="ECO:0000313" key="1">
    <source>
        <dbReference type="EMBL" id="QDS93667.1"/>
    </source>
</evidence>
<organism evidence="1 2">
    <name type="scientific">Roseimaritima multifibrata</name>
    <dbReference type="NCBI Taxonomy" id="1930274"/>
    <lineage>
        <taxon>Bacteria</taxon>
        <taxon>Pseudomonadati</taxon>
        <taxon>Planctomycetota</taxon>
        <taxon>Planctomycetia</taxon>
        <taxon>Pirellulales</taxon>
        <taxon>Pirellulaceae</taxon>
        <taxon>Roseimaritima</taxon>
    </lineage>
</organism>
<proteinExistence type="predicted"/>
<accession>A0A517MFY0</accession>
<dbReference type="Proteomes" id="UP000320672">
    <property type="component" value="Chromosome"/>
</dbReference>
<sequence>MLAAQQPFYSETVTYKFDVPAKERPRKATFTKRKATNFLRVRLKVQSSIPLALLFGRLDPIGRPA</sequence>